<dbReference type="FunFam" id="3.40.50.10860:FF:000002">
    <property type="entry name" value="Glutamate dehydrogenase"/>
    <property type="match status" value="1"/>
</dbReference>
<evidence type="ECO:0000256" key="5">
    <source>
        <dbReference type="PIRNR" id="PIRNR000185"/>
    </source>
</evidence>
<dbReference type="InterPro" id="IPR033524">
    <property type="entry name" value="Glu/Leu/Phe/Val_DH_AS"/>
</dbReference>
<dbReference type="GO" id="GO:0004354">
    <property type="term" value="F:glutamate dehydrogenase (NADP+) activity"/>
    <property type="evidence" value="ECO:0007669"/>
    <property type="project" value="TreeGrafter"/>
</dbReference>
<dbReference type="Pfam" id="PF02812">
    <property type="entry name" value="ELFV_dehydrog_N"/>
    <property type="match status" value="1"/>
</dbReference>
<dbReference type="Gene3D" id="1.10.285.10">
    <property type="entry name" value="Glutamate Dehydrogenase, chain A, domain 3"/>
    <property type="match status" value="2"/>
</dbReference>
<evidence type="ECO:0000256" key="1">
    <source>
        <dbReference type="ARBA" id="ARBA00006382"/>
    </source>
</evidence>
<protein>
    <recommendedName>
        <fullName evidence="5">Glutamate dehydrogenase</fullName>
    </recommendedName>
</protein>
<dbReference type="CDD" id="cd05313">
    <property type="entry name" value="NAD_bind_2_Glu_DH"/>
    <property type="match status" value="1"/>
</dbReference>
<evidence type="ECO:0000313" key="12">
    <source>
        <dbReference type="Proteomes" id="UP000679691"/>
    </source>
</evidence>
<dbReference type="RefSeq" id="WP_353546273.1">
    <property type="nucleotide sequence ID" value="NZ_JAGKSB010000004.1"/>
</dbReference>
<proteinExistence type="inferred from homology"/>
<dbReference type="PANTHER" id="PTHR43571:SF1">
    <property type="entry name" value="NADP-SPECIFIC GLUTAMATE DEHYDROGENASE 1-RELATED"/>
    <property type="match status" value="1"/>
</dbReference>
<name>A0A8T4HBJ4_9SPHI</name>
<dbReference type="Gene3D" id="3.40.50.10860">
    <property type="entry name" value="Leucine Dehydrogenase, chain A, domain 1"/>
    <property type="match status" value="1"/>
</dbReference>
<dbReference type="Proteomes" id="UP000679691">
    <property type="component" value="Unassembled WGS sequence"/>
</dbReference>
<dbReference type="EMBL" id="JAGKSB010000004">
    <property type="protein sequence ID" value="MBP3942787.1"/>
    <property type="molecule type" value="Genomic_DNA"/>
</dbReference>
<evidence type="ECO:0000259" key="10">
    <source>
        <dbReference type="SMART" id="SM00839"/>
    </source>
</evidence>
<dbReference type="InterPro" id="IPR033922">
    <property type="entry name" value="NAD_bind_Glu_DH"/>
</dbReference>
<evidence type="ECO:0000256" key="8">
    <source>
        <dbReference type="PIRSR" id="PIRSR000185-3"/>
    </source>
</evidence>
<dbReference type="InterPro" id="IPR006097">
    <property type="entry name" value="Glu/Leu/Phe/Val/Trp_DH_dimer"/>
</dbReference>
<evidence type="ECO:0000256" key="3">
    <source>
        <dbReference type="ARBA" id="ARBA00023002"/>
    </source>
</evidence>
<dbReference type="GO" id="GO:0006537">
    <property type="term" value="P:glutamate biosynthetic process"/>
    <property type="evidence" value="ECO:0007669"/>
    <property type="project" value="UniProtKB-ARBA"/>
</dbReference>
<organism evidence="11 12">
    <name type="scientific">Rhinopithecimicrobium faecis</name>
    <dbReference type="NCBI Taxonomy" id="2820698"/>
    <lineage>
        <taxon>Bacteria</taxon>
        <taxon>Pseudomonadati</taxon>
        <taxon>Bacteroidota</taxon>
        <taxon>Sphingobacteriia</taxon>
        <taxon>Sphingobacteriales</taxon>
        <taxon>Sphingobacteriaceae</taxon>
        <taxon>Rhinopithecimicrobium</taxon>
    </lineage>
</organism>
<keyword evidence="3 5" id="KW-0560">Oxidoreductase</keyword>
<accession>A0A8T4HBJ4</accession>
<dbReference type="PRINTS" id="PR00082">
    <property type="entry name" value="GLFDHDRGNASE"/>
</dbReference>
<reference evidence="11" key="1">
    <citation type="submission" date="2021-03" db="EMBL/GenBank/DDBJ databases">
        <authorList>
            <person name="Lu T."/>
            <person name="Wang Q."/>
            <person name="Han X."/>
        </authorList>
    </citation>
    <scope>NUCLEOTIDE SEQUENCE</scope>
    <source>
        <strain evidence="11">WQ 2009</strain>
    </source>
</reference>
<dbReference type="FunFam" id="1.10.285.10:FF:000001">
    <property type="entry name" value="Glutamate dehydrogenase"/>
    <property type="match status" value="1"/>
</dbReference>
<dbReference type="SUPFAM" id="SSF51735">
    <property type="entry name" value="NAD(P)-binding Rossmann-fold domains"/>
    <property type="match status" value="1"/>
</dbReference>
<dbReference type="InterPro" id="IPR036291">
    <property type="entry name" value="NAD(P)-bd_dom_sf"/>
</dbReference>
<feature type="binding site" evidence="7">
    <location>
        <position position="115"/>
    </location>
    <ligand>
        <name>substrate</name>
    </ligand>
</feature>
<evidence type="ECO:0000256" key="9">
    <source>
        <dbReference type="RuleBase" id="RU004417"/>
    </source>
</evidence>
<dbReference type="GO" id="GO:0000166">
    <property type="term" value="F:nucleotide binding"/>
    <property type="evidence" value="ECO:0007669"/>
    <property type="project" value="UniProtKB-KW"/>
</dbReference>
<sequence>MSEKFESFVKYVEARNPNEPEFLQAVKEVTEDLIPFIEEYHPALADAKILERIVEPERVISFRVTWLNDKNEVQINRGYRVQMNSAIGPYKGGLRFDPSVNLSILKFLAFEQVFKNSLTGLPIGGGKGGSDFNPKGKSDMEIMRFCQSFMTELYRHIGAETDVPAGDIGVGGREIGFLFGQYKRLQNNFTGVLTGKGSNWGGSYIRPEATGYGLLYFVECILEEHNDTFKGKSVCISGAGNVAYYAAEKAIHLGAKVLTLSNSQGTIYDQDGFTIEKLDYISKLGRNLAAFAEKYKSASYHAGEKPWKFQCDIALPCATQNELTGDDAETLIAQGCKIVAEGANMPSTAEAIASFHAAKIAFAPGKAANAGGVAVSGLEMSQNSTRQQWTSELVDSNLKQIMINIHKTCVRYGKQECGHTNYLKGANIGGFVKVASAMQAQGIV</sequence>
<dbReference type="PIRSF" id="PIRSF000185">
    <property type="entry name" value="Glu_DH"/>
    <property type="match status" value="1"/>
</dbReference>
<dbReference type="SUPFAM" id="SSF53223">
    <property type="entry name" value="Aminoacid dehydrogenase-like, N-terminal domain"/>
    <property type="match status" value="1"/>
</dbReference>
<dbReference type="InterPro" id="IPR006095">
    <property type="entry name" value="Glu/Leu/Phe/Val/Trp_DH"/>
</dbReference>
<dbReference type="NCBIfam" id="NF006929">
    <property type="entry name" value="PRK09414.1"/>
    <property type="match status" value="1"/>
</dbReference>
<dbReference type="AlphaFoldDB" id="A0A8T4HBJ4"/>
<comment type="subunit">
    <text evidence="2">Homohexamer.</text>
</comment>
<gene>
    <name evidence="11" type="primary">gdhA</name>
    <name evidence="11" type="ORF">J5U18_04280</name>
</gene>
<keyword evidence="12" id="KW-1185">Reference proteome</keyword>
<feature type="domain" description="Glutamate/phenylalanine/leucine/valine/L-tryptophan dehydrogenase C-terminal" evidence="10">
    <location>
        <begin position="203"/>
        <end position="442"/>
    </location>
</feature>
<feature type="site" description="Important for catalysis" evidence="8">
    <location>
        <position position="167"/>
    </location>
</feature>
<evidence type="ECO:0000256" key="2">
    <source>
        <dbReference type="ARBA" id="ARBA00011643"/>
    </source>
</evidence>
<evidence type="ECO:0000256" key="7">
    <source>
        <dbReference type="PIRSR" id="PIRSR000185-2"/>
    </source>
</evidence>
<feature type="binding site" evidence="7">
    <location>
        <position position="376"/>
    </location>
    <ligand>
        <name>substrate</name>
    </ligand>
</feature>
<comment type="similarity">
    <text evidence="1 5 9">Belongs to the Glu/Leu/Phe/Val dehydrogenases family.</text>
</comment>
<feature type="binding site" evidence="7">
    <location>
        <position position="210"/>
    </location>
    <ligand>
        <name>NAD(+)</name>
        <dbReference type="ChEBI" id="CHEBI:57540"/>
    </ligand>
</feature>
<dbReference type="FunFam" id="3.40.50.720:FF:000030">
    <property type="entry name" value="Glutamate dehydrogenase"/>
    <property type="match status" value="1"/>
</dbReference>
<keyword evidence="4 7" id="KW-0520">NAD</keyword>
<dbReference type="InterPro" id="IPR006096">
    <property type="entry name" value="Glu/Leu/Phe/Val/Trp_DH_C"/>
</dbReference>
<dbReference type="PANTHER" id="PTHR43571">
    <property type="entry name" value="NADP-SPECIFIC GLUTAMATE DEHYDROGENASE 1-RELATED"/>
    <property type="match status" value="1"/>
</dbReference>
<dbReference type="SMART" id="SM00839">
    <property type="entry name" value="ELFV_dehydrog"/>
    <property type="match status" value="1"/>
</dbReference>
<feature type="binding site" evidence="7">
    <location>
        <position position="112"/>
    </location>
    <ligand>
        <name>substrate</name>
    </ligand>
</feature>
<feature type="binding site" evidence="7">
    <location>
        <position position="91"/>
    </location>
    <ligand>
        <name>substrate</name>
    </ligand>
</feature>
<evidence type="ECO:0000256" key="6">
    <source>
        <dbReference type="PIRSR" id="PIRSR000185-1"/>
    </source>
</evidence>
<feature type="binding site" evidence="7">
    <location>
        <position position="241"/>
    </location>
    <ligand>
        <name>NAD(+)</name>
        <dbReference type="ChEBI" id="CHEBI:57540"/>
    </ligand>
</feature>
<dbReference type="PROSITE" id="PS00074">
    <property type="entry name" value="GLFV_DEHYDROGENASE"/>
    <property type="match status" value="1"/>
</dbReference>
<keyword evidence="7" id="KW-0547">Nucleotide-binding</keyword>
<dbReference type="Pfam" id="PF00208">
    <property type="entry name" value="ELFV_dehydrog"/>
    <property type="match status" value="1"/>
</dbReference>
<feature type="binding site" evidence="7">
    <location>
        <position position="166"/>
    </location>
    <ligand>
        <name>substrate</name>
    </ligand>
</feature>
<evidence type="ECO:0000313" key="11">
    <source>
        <dbReference type="EMBL" id="MBP3942787.1"/>
    </source>
</evidence>
<feature type="active site" description="Proton donor" evidence="6">
    <location>
        <position position="127"/>
    </location>
</feature>
<dbReference type="InterPro" id="IPR046346">
    <property type="entry name" value="Aminoacid_DH-like_N_sf"/>
</dbReference>
<dbReference type="Gene3D" id="3.40.50.720">
    <property type="entry name" value="NAD(P)-binding Rossmann-like Domain"/>
    <property type="match status" value="1"/>
</dbReference>
<dbReference type="GO" id="GO:0005829">
    <property type="term" value="C:cytosol"/>
    <property type="evidence" value="ECO:0007669"/>
    <property type="project" value="TreeGrafter"/>
</dbReference>
<evidence type="ECO:0000256" key="4">
    <source>
        <dbReference type="ARBA" id="ARBA00023027"/>
    </source>
</evidence>
<dbReference type="InterPro" id="IPR050724">
    <property type="entry name" value="Glu_Leu_Phe_Val_DH"/>
</dbReference>
<dbReference type="InterPro" id="IPR014362">
    <property type="entry name" value="Glu_DH"/>
</dbReference>
<comment type="caution">
    <text evidence="11">The sequence shown here is derived from an EMBL/GenBank/DDBJ whole genome shotgun (WGS) entry which is preliminary data.</text>
</comment>